<evidence type="ECO:0000256" key="3">
    <source>
        <dbReference type="SAM" id="MobiDB-lite"/>
    </source>
</evidence>
<comment type="similarity">
    <text evidence="1">Belongs to the TSR2 family.</text>
</comment>
<dbReference type="Proteomes" id="UP001303473">
    <property type="component" value="Unassembled WGS sequence"/>
</dbReference>
<evidence type="ECO:0000256" key="1">
    <source>
        <dbReference type="ARBA" id="ARBA00006524"/>
    </source>
</evidence>
<dbReference type="GO" id="GO:0006364">
    <property type="term" value="P:rRNA processing"/>
    <property type="evidence" value="ECO:0007669"/>
    <property type="project" value="UniProtKB-KW"/>
</dbReference>
<accession>A0AAN6NAG6</accession>
<dbReference type="EMBL" id="MU853781">
    <property type="protein sequence ID" value="KAK3941636.1"/>
    <property type="molecule type" value="Genomic_DNA"/>
</dbReference>
<sequence>MLDEFEVNVDDDSAFETAEQIMRVRGEVLRGKLLDGSELQSLRNRFDQTQKKGAGAALAAAMMFKRVEVEEVDADGEHEEWATDSDDDDDDEDGDEDVEMGDAAPPKPAEKKGPEVDEDGFTKVTRKKR</sequence>
<comment type="caution">
    <text evidence="4">The sequence shown here is derived from an EMBL/GenBank/DDBJ whole genome shotgun (WGS) entry which is preliminary data.</text>
</comment>
<evidence type="ECO:0000313" key="5">
    <source>
        <dbReference type="Proteomes" id="UP001303473"/>
    </source>
</evidence>
<dbReference type="InterPro" id="IPR019398">
    <property type="entry name" value="Pre-rRNA_process_TSR2"/>
</dbReference>
<organism evidence="4 5">
    <name type="scientific">Diplogelasinospora grovesii</name>
    <dbReference type="NCBI Taxonomy" id="303347"/>
    <lineage>
        <taxon>Eukaryota</taxon>
        <taxon>Fungi</taxon>
        <taxon>Dikarya</taxon>
        <taxon>Ascomycota</taxon>
        <taxon>Pezizomycotina</taxon>
        <taxon>Sordariomycetes</taxon>
        <taxon>Sordariomycetidae</taxon>
        <taxon>Sordariales</taxon>
        <taxon>Diplogelasinosporaceae</taxon>
        <taxon>Diplogelasinospora</taxon>
    </lineage>
</organism>
<evidence type="ECO:0000313" key="4">
    <source>
        <dbReference type="EMBL" id="KAK3941636.1"/>
    </source>
</evidence>
<feature type="region of interest" description="Disordered" evidence="3">
    <location>
        <begin position="71"/>
        <end position="129"/>
    </location>
</feature>
<dbReference type="AlphaFoldDB" id="A0AAN6NAG6"/>
<protein>
    <submittedName>
        <fullName evidence="4">Uncharacterized protein</fullName>
    </submittedName>
</protein>
<keyword evidence="2" id="KW-0698">rRNA processing</keyword>
<feature type="compositionally biased region" description="Acidic residues" evidence="3">
    <location>
        <begin position="71"/>
        <end position="100"/>
    </location>
</feature>
<gene>
    <name evidence="4" type="ORF">QBC46DRAFT_382148</name>
</gene>
<keyword evidence="5" id="KW-1185">Reference proteome</keyword>
<evidence type="ECO:0000256" key="2">
    <source>
        <dbReference type="ARBA" id="ARBA00022552"/>
    </source>
</evidence>
<dbReference type="PANTHER" id="PTHR21250">
    <property type="entry name" value="PRE-RRNA-PROCESSING PROTEIN TSR2 HOMOLOG"/>
    <property type="match status" value="1"/>
</dbReference>
<reference evidence="5" key="1">
    <citation type="journal article" date="2023" name="Mol. Phylogenet. Evol.">
        <title>Genome-scale phylogeny and comparative genomics of the fungal order Sordariales.</title>
        <authorList>
            <person name="Hensen N."/>
            <person name="Bonometti L."/>
            <person name="Westerberg I."/>
            <person name="Brannstrom I.O."/>
            <person name="Guillou S."/>
            <person name="Cros-Aarteil S."/>
            <person name="Calhoun S."/>
            <person name="Haridas S."/>
            <person name="Kuo A."/>
            <person name="Mondo S."/>
            <person name="Pangilinan J."/>
            <person name="Riley R."/>
            <person name="LaButti K."/>
            <person name="Andreopoulos B."/>
            <person name="Lipzen A."/>
            <person name="Chen C."/>
            <person name="Yan M."/>
            <person name="Daum C."/>
            <person name="Ng V."/>
            <person name="Clum A."/>
            <person name="Steindorff A."/>
            <person name="Ohm R.A."/>
            <person name="Martin F."/>
            <person name="Silar P."/>
            <person name="Natvig D.O."/>
            <person name="Lalanne C."/>
            <person name="Gautier V."/>
            <person name="Ament-Velasquez S.L."/>
            <person name="Kruys A."/>
            <person name="Hutchinson M.I."/>
            <person name="Powell A.J."/>
            <person name="Barry K."/>
            <person name="Miller A.N."/>
            <person name="Grigoriev I.V."/>
            <person name="Debuchy R."/>
            <person name="Gladieux P."/>
            <person name="Hiltunen Thoren M."/>
            <person name="Johannesson H."/>
        </authorList>
    </citation>
    <scope>NUCLEOTIDE SEQUENCE [LARGE SCALE GENOMIC DNA]</scope>
    <source>
        <strain evidence="5">CBS 340.73</strain>
    </source>
</reference>
<proteinExistence type="inferred from homology"/>
<name>A0AAN6NAG6_9PEZI</name>